<accession>A0AAD9SHN0</accession>
<name>A0AAD9SHN0_PHOAM</name>
<comment type="caution">
    <text evidence="2">The sequence shown here is derived from an EMBL/GenBank/DDBJ whole genome shotgun (WGS) entry which is preliminary data.</text>
</comment>
<dbReference type="EMBL" id="JAUJFL010000003">
    <property type="protein sequence ID" value="KAK2606971.1"/>
    <property type="molecule type" value="Genomic_DNA"/>
</dbReference>
<gene>
    <name evidence="2" type="ORF">N8I77_005687</name>
</gene>
<protein>
    <submittedName>
        <fullName evidence="2">Uncharacterized protein</fullName>
    </submittedName>
</protein>
<keyword evidence="1" id="KW-0732">Signal</keyword>
<dbReference type="Proteomes" id="UP001265746">
    <property type="component" value="Unassembled WGS sequence"/>
</dbReference>
<evidence type="ECO:0000313" key="2">
    <source>
        <dbReference type="EMBL" id="KAK2606971.1"/>
    </source>
</evidence>
<organism evidence="2 3">
    <name type="scientific">Phomopsis amygdali</name>
    <name type="common">Fusicoccum amygdali</name>
    <dbReference type="NCBI Taxonomy" id="1214568"/>
    <lineage>
        <taxon>Eukaryota</taxon>
        <taxon>Fungi</taxon>
        <taxon>Dikarya</taxon>
        <taxon>Ascomycota</taxon>
        <taxon>Pezizomycotina</taxon>
        <taxon>Sordariomycetes</taxon>
        <taxon>Sordariomycetidae</taxon>
        <taxon>Diaporthales</taxon>
        <taxon>Diaporthaceae</taxon>
        <taxon>Diaporthe</taxon>
    </lineage>
</organism>
<feature type="signal peptide" evidence="1">
    <location>
        <begin position="1"/>
        <end position="21"/>
    </location>
</feature>
<proteinExistence type="predicted"/>
<sequence>MRSFTLITFIVMTLFYTLCSAAPSQAKLPLQISRNTDALANTSVPSTLPTNLTLTDTGVFRAKIPDFVNPDIWKNLDRCYYWNGNEKWNDVGGQFSQFLHTSLHDTCDLIATFASNEGFKKDQTIDHCKQVPANTQGKDYERSIGVSLTYRGPDYAFKDINANYCYDLLAKPLGCGAGGEFIIQYGDAHEWWEVKADPNKGDCFKNGYSSAL</sequence>
<keyword evidence="3" id="KW-1185">Reference proteome</keyword>
<evidence type="ECO:0000313" key="3">
    <source>
        <dbReference type="Proteomes" id="UP001265746"/>
    </source>
</evidence>
<dbReference type="AlphaFoldDB" id="A0AAD9SHN0"/>
<feature type="chain" id="PRO_5041901338" evidence="1">
    <location>
        <begin position="22"/>
        <end position="212"/>
    </location>
</feature>
<evidence type="ECO:0000256" key="1">
    <source>
        <dbReference type="SAM" id="SignalP"/>
    </source>
</evidence>
<reference evidence="2" key="1">
    <citation type="submission" date="2023-06" db="EMBL/GenBank/DDBJ databases">
        <authorList>
            <person name="Noh H."/>
        </authorList>
    </citation>
    <scope>NUCLEOTIDE SEQUENCE</scope>
    <source>
        <strain evidence="2">DUCC20226</strain>
    </source>
</reference>